<evidence type="ECO:0000256" key="1">
    <source>
        <dbReference type="ARBA" id="ARBA00023239"/>
    </source>
</evidence>
<keyword evidence="1" id="KW-0456">Lyase</keyword>
<name>A0A9X2Y8H1_9MYCO</name>
<dbReference type="GO" id="GO:0016787">
    <property type="term" value="F:hydrolase activity"/>
    <property type="evidence" value="ECO:0007669"/>
    <property type="project" value="InterPro"/>
</dbReference>
<gene>
    <name evidence="3" type="ORF">H7I41_08095</name>
</gene>
<dbReference type="InterPro" id="IPR032465">
    <property type="entry name" value="ACMSD"/>
</dbReference>
<evidence type="ECO:0000313" key="3">
    <source>
        <dbReference type="EMBL" id="MCV7169883.1"/>
    </source>
</evidence>
<dbReference type="Gene3D" id="3.20.20.140">
    <property type="entry name" value="Metal-dependent hydrolases"/>
    <property type="match status" value="1"/>
</dbReference>
<dbReference type="Proteomes" id="UP001140293">
    <property type="component" value="Unassembled WGS sequence"/>
</dbReference>
<dbReference type="PANTHER" id="PTHR21240">
    <property type="entry name" value="2-AMINO-3-CARBOXYLMUCONATE-6-SEMIALDEHYDE DECARBOXYLASE"/>
    <property type="match status" value="1"/>
</dbReference>
<dbReference type="Pfam" id="PF04909">
    <property type="entry name" value="Amidohydro_2"/>
    <property type="match status" value="1"/>
</dbReference>
<feature type="domain" description="Amidohydrolase-related" evidence="2">
    <location>
        <begin position="77"/>
        <end position="276"/>
    </location>
</feature>
<dbReference type="InterPro" id="IPR006680">
    <property type="entry name" value="Amidohydro-rel"/>
</dbReference>
<protein>
    <submittedName>
        <fullName evidence="3">Amidohydrolase</fullName>
    </submittedName>
</protein>
<dbReference type="GO" id="GO:0016831">
    <property type="term" value="F:carboxy-lyase activity"/>
    <property type="evidence" value="ECO:0007669"/>
    <property type="project" value="InterPro"/>
</dbReference>
<evidence type="ECO:0000259" key="2">
    <source>
        <dbReference type="Pfam" id="PF04909"/>
    </source>
</evidence>
<evidence type="ECO:0000313" key="4">
    <source>
        <dbReference type="Proteomes" id="UP001140293"/>
    </source>
</evidence>
<proteinExistence type="predicted"/>
<dbReference type="AlphaFoldDB" id="A0A9X2Y8H1"/>
<accession>A0A9X2Y8H1</accession>
<reference evidence="3" key="1">
    <citation type="submission" date="2020-07" db="EMBL/GenBank/DDBJ databases">
        <authorList>
            <person name="Pettersson B.M.F."/>
            <person name="Behra P.R.K."/>
            <person name="Ramesh M."/>
            <person name="Das S."/>
            <person name="Dasgupta S."/>
            <person name="Kirsebom L.A."/>
        </authorList>
    </citation>
    <scope>NUCLEOTIDE SEQUENCE</scope>
    <source>
        <strain evidence="3">DSM 44615</strain>
    </source>
</reference>
<dbReference type="InterPro" id="IPR032466">
    <property type="entry name" value="Metal_Hydrolase"/>
</dbReference>
<dbReference type="SUPFAM" id="SSF51556">
    <property type="entry name" value="Metallo-dependent hydrolases"/>
    <property type="match status" value="1"/>
</dbReference>
<dbReference type="EMBL" id="JACKSJ010000062">
    <property type="protein sequence ID" value="MCV7169883.1"/>
    <property type="molecule type" value="Genomic_DNA"/>
</dbReference>
<comment type="caution">
    <text evidence="3">The sequence shown here is derived from an EMBL/GenBank/DDBJ whole genome shotgun (WGS) entry which is preliminary data.</text>
</comment>
<organism evidence="3 4">
    <name type="scientific">[Mycobacterium] manitobense</name>
    <dbReference type="NCBI Taxonomy" id="190147"/>
    <lineage>
        <taxon>Bacteria</taxon>
        <taxon>Bacillati</taxon>
        <taxon>Actinomycetota</taxon>
        <taxon>Actinomycetes</taxon>
        <taxon>Mycobacteriales</taxon>
        <taxon>Mycobacteriaceae</taxon>
        <taxon>Mycolicibacterium</taxon>
    </lineage>
</organism>
<reference evidence="3" key="2">
    <citation type="journal article" date="2022" name="BMC Genomics">
        <title>Comparative genome analysis of mycobacteria focusing on tRNA and non-coding RNA.</title>
        <authorList>
            <person name="Behra P.R.K."/>
            <person name="Pettersson B.M.F."/>
            <person name="Ramesh M."/>
            <person name="Das S."/>
            <person name="Dasgupta S."/>
            <person name="Kirsebom L.A."/>
        </authorList>
    </citation>
    <scope>NUCLEOTIDE SEQUENCE</scope>
    <source>
        <strain evidence="3">DSM 44615</strain>
    </source>
</reference>
<sequence>MTGDARREVIDCLVNVHFGETAKQPDFMLKVRDDYFKGPSSLYDPVELPQLLDEMDAHGVVKAILMDNLRTPSVTARKFVAERPDRFALAIGGIDLLRPVPALRELSAVARDLPVAYAVVGPSFWGDGRYPPSDAVYYPLYAKCAELELPLCVNTGIPGPPIPGEAQHPIHLDRVCVRFPELKLCMIHGADPWWDVAIRLLIKYRNLRLMTSAWSPKRLPDSLLHYMRTRGRDKVIFASDWPVLRQNRVVPEALALDLPPDVLDNYLHHNAAEFFFGRRREEI</sequence>
<keyword evidence="4" id="KW-1185">Reference proteome</keyword>
<dbReference type="RefSeq" id="WP_264012067.1">
    <property type="nucleotide sequence ID" value="NZ_JACKSJ010000062.1"/>
</dbReference>
<dbReference type="PANTHER" id="PTHR21240:SF19">
    <property type="entry name" value="CATALYTIC_ HYDROLASE"/>
    <property type="match status" value="1"/>
</dbReference>